<dbReference type="SUPFAM" id="SSF52540">
    <property type="entry name" value="P-loop containing nucleoside triphosphate hydrolases"/>
    <property type="match status" value="1"/>
</dbReference>
<comment type="caution">
    <text evidence="2">The sequence shown here is derived from an EMBL/GenBank/DDBJ whole genome shotgun (WGS) entry which is preliminary data.</text>
</comment>
<dbReference type="InterPro" id="IPR008571">
    <property type="entry name" value="HerA-like"/>
</dbReference>
<keyword evidence="2" id="KW-0067">ATP-binding</keyword>
<name>A0A6B0Z0P2_9CHLR</name>
<accession>A0A6B0Z0P2</accession>
<sequence length="554" mass="61666">MLSSAIGTVKGPGETLHEYNFIAPDPDRQLKHGEFVYYTAPVDGSERRILGRITDRAAVKLFPDTFLADPSVPPHTVAAMLGYESNATELFEITVTVLGYYDECLYDFTNPRVPPQGGAPVFIAEDDMLTDLLSRGRQGELGSAYIGDLLSRDPGAVPVALEVRGFTSTHLAIIASTGSGKSYLAGVLLEELMMPYNRASVLVIDPHGEYDTLQQVQNMESFRDLGYSPKVRIFRPQDLRVRISSLTLPDLRYLLTNLSEKMHYQLGRAYRYAQRTWGEDKYTLEQLLRAVREVGDGAQSEDEAADDDPTTGALIWRLGAALGGSGIFHDFENLELDELFQPGMCTLVQLNEVEPRQQQVIVAALLRRVYQARIDTERGKIQRGERNHVPFPVFCLLEEAHNFAPANADAVSSDQLKIILSEGRKFGVGVGLISQRPGRLDSDVLSQCMTQCIMRITNPIDQNRIAESVESVGRDMLKELPALSKGQVIVSGASVNTPLMLRVRTRRTEHGGEDINAPAQWRHWFENEQPAQAAENALFAEKELERDEDGMLWA</sequence>
<reference evidence="2" key="1">
    <citation type="submission" date="2019-09" db="EMBL/GenBank/DDBJ databases">
        <title>Characterisation of the sponge microbiome using genome-centric metagenomics.</title>
        <authorList>
            <person name="Engelberts J.P."/>
            <person name="Robbins S.J."/>
            <person name="De Goeij J.M."/>
            <person name="Aranda M."/>
            <person name="Bell S.C."/>
            <person name="Webster N.S."/>
        </authorList>
    </citation>
    <scope>NUCLEOTIDE SEQUENCE</scope>
    <source>
        <strain evidence="2">SB0664_bin_27</strain>
    </source>
</reference>
<dbReference type="Gene3D" id="3.40.50.300">
    <property type="entry name" value="P-loop containing nucleotide triphosphate hydrolases"/>
    <property type="match status" value="2"/>
</dbReference>
<keyword evidence="2" id="KW-0547">Nucleotide-binding</keyword>
<organism evidence="2">
    <name type="scientific">Caldilineaceae bacterium SB0664_bin_27</name>
    <dbReference type="NCBI Taxonomy" id="2605260"/>
    <lineage>
        <taxon>Bacteria</taxon>
        <taxon>Bacillati</taxon>
        <taxon>Chloroflexota</taxon>
        <taxon>Caldilineae</taxon>
        <taxon>Caldilineales</taxon>
        <taxon>Caldilineaceae</taxon>
    </lineage>
</organism>
<dbReference type="InterPro" id="IPR002789">
    <property type="entry name" value="HerA_central"/>
</dbReference>
<evidence type="ECO:0000313" key="2">
    <source>
        <dbReference type="EMBL" id="MXY95218.1"/>
    </source>
</evidence>
<dbReference type="InterPro" id="IPR027417">
    <property type="entry name" value="P-loop_NTPase"/>
</dbReference>
<gene>
    <name evidence="2" type="ORF">F4Y42_17385</name>
</gene>
<dbReference type="PANTHER" id="PTHR42957">
    <property type="entry name" value="HELICASE MJ1565-RELATED"/>
    <property type="match status" value="1"/>
</dbReference>
<evidence type="ECO:0000259" key="1">
    <source>
        <dbReference type="Pfam" id="PF01935"/>
    </source>
</evidence>
<dbReference type="GO" id="GO:0005524">
    <property type="term" value="F:ATP binding"/>
    <property type="evidence" value="ECO:0007669"/>
    <property type="project" value="UniProtKB-KW"/>
</dbReference>
<proteinExistence type="predicted"/>
<protein>
    <submittedName>
        <fullName evidence="2">ATP-binding protein</fullName>
    </submittedName>
</protein>
<feature type="domain" description="Helicase HerA central" evidence="1">
    <location>
        <begin position="145"/>
        <end position="369"/>
    </location>
</feature>
<dbReference type="EMBL" id="VXRG01000141">
    <property type="protein sequence ID" value="MXY95218.1"/>
    <property type="molecule type" value="Genomic_DNA"/>
</dbReference>
<dbReference type="Pfam" id="PF01935">
    <property type="entry name" value="DUF87"/>
    <property type="match status" value="1"/>
</dbReference>
<dbReference type="PANTHER" id="PTHR42957:SF1">
    <property type="entry name" value="HELICASE MJ1565-RELATED"/>
    <property type="match status" value="1"/>
</dbReference>
<dbReference type="AlphaFoldDB" id="A0A6B0Z0P2"/>